<dbReference type="eggNOG" id="ENOG502RNWP">
    <property type="taxonomic scope" value="Eukaryota"/>
</dbReference>
<reference evidence="2 3" key="1">
    <citation type="journal article" date="2008" name="PLoS Genet.">
        <title>Genomic islands in the pathogenic filamentous fungus Aspergillus fumigatus.</title>
        <authorList>
            <person name="Fedorova N.D."/>
            <person name="Khaldi N."/>
            <person name="Joardar V.S."/>
            <person name="Maiti R."/>
            <person name="Amedeo P."/>
            <person name="Anderson M.J."/>
            <person name="Crabtree J."/>
            <person name="Silva J.C."/>
            <person name="Badger J.H."/>
            <person name="Albarraq A."/>
            <person name="Angiuoli S."/>
            <person name="Bussey H."/>
            <person name="Bowyer P."/>
            <person name="Cotty P.J."/>
            <person name="Dyer P.S."/>
            <person name="Egan A."/>
            <person name="Galens K."/>
            <person name="Fraser-Liggett C.M."/>
            <person name="Haas B.J."/>
            <person name="Inman J.M."/>
            <person name="Kent R."/>
            <person name="Lemieux S."/>
            <person name="Malavazi I."/>
            <person name="Orvis J."/>
            <person name="Roemer T."/>
            <person name="Ronning C.M."/>
            <person name="Sundaram J.P."/>
            <person name="Sutton G."/>
            <person name="Turner G."/>
            <person name="Venter J.C."/>
            <person name="White O.R."/>
            <person name="Whitty B.R."/>
            <person name="Youngman P."/>
            <person name="Wolfe K.H."/>
            <person name="Goldman G.H."/>
            <person name="Wortman J.R."/>
            <person name="Jiang B."/>
            <person name="Denning D.W."/>
            <person name="Nierman W.C."/>
        </authorList>
    </citation>
    <scope>NUCLEOTIDE SEQUENCE [LARGE SCALE GENOMIC DNA]</scope>
    <source>
        <strain evidence="3">ATCC 1007 / CBS 513.65 / DSM 816 / NCTC 3887 / NRRL 1</strain>
    </source>
</reference>
<evidence type="ECO:0000256" key="1">
    <source>
        <dbReference type="SAM" id="Phobius"/>
    </source>
</evidence>
<dbReference type="KEGG" id="act:ACLA_077580"/>
<name>A1CLN2_ASPCL</name>
<sequence>MGLRGAALLTSAAGFIAFAWSLKEHERENVFDDGAGSISAIVLGTTAYACLWSLVLLTVRLLMTGWIHPGVYIAFDMIAFLANTIGASMSLAVLAPVMSGEYNCRRRGCRGDLLMRVEVFGFVVVYINVVVYLILTAWACWACHCERRKAVK</sequence>
<organism evidence="2 3">
    <name type="scientific">Aspergillus clavatus (strain ATCC 1007 / CBS 513.65 / DSM 816 / NCTC 3887 / NRRL 1 / QM 1276 / 107)</name>
    <dbReference type="NCBI Taxonomy" id="344612"/>
    <lineage>
        <taxon>Eukaryota</taxon>
        <taxon>Fungi</taxon>
        <taxon>Dikarya</taxon>
        <taxon>Ascomycota</taxon>
        <taxon>Pezizomycotina</taxon>
        <taxon>Eurotiomycetes</taxon>
        <taxon>Eurotiomycetidae</taxon>
        <taxon>Eurotiales</taxon>
        <taxon>Aspergillaceae</taxon>
        <taxon>Aspergillus</taxon>
        <taxon>Aspergillus subgen. Fumigati</taxon>
    </lineage>
</organism>
<dbReference type="OMA" id="WSITHHK"/>
<evidence type="ECO:0008006" key="4">
    <source>
        <dbReference type="Google" id="ProtNLM"/>
    </source>
</evidence>
<keyword evidence="3" id="KW-1185">Reference proteome</keyword>
<gene>
    <name evidence="2" type="ORF">ACLA_077580</name>
</gene>
<dbReference type="OrthoDB" id="4361504at2759"/>
<dbReference type="VEuPathDB" id="FungiDB:ACLA_077580"/>
<keyword evidence="1" id="KW-0812">Transmembrane</keyword>
<keyword evidence="1" id="KW-0472">Membrane</keyword>
<dbReference type="Proteomes" id="UP000006701">
    <property type="component" value="Unassembled WGS sequence"/>
</dbReference>
<dbReference type="HOGENOM" id="CLU_1562514_0_0_1"/>
<keyword evidence="1" id="KW-1133">Transmembrane helix</keyword>
<feature type="transmembrane region" description="Helical" evidence="1">
    <location>
        <begin position="35"/>
        <end position="59"/>
    </location>
</feature>
<accession>A1CLN2</accession>
<protein>
    <recommendedName>
        <fullName evidence="4">MARVEL domain-containing protein</fullName>
    </recommendedName>
</protein>
<dbReference type="AlphaFoldDB" id="A1CLN2"/>
<dbReference type="GeneID" id="4702663"/>
<feature type="transmembrane region" description="Helical" evidence="1">
    <location>
        <begin position="119"/>
        <end position="143"/>
    </location>
</feature>
<proteinExistence type="predicted"/>
<feature type="transmembrane region" description="Helical" evidence="1">
    <location>
        <begin position="71"/>
        <end position="99"/>
    </location>
</feature>
<evidence type="ECO:0000313" key="2">
    <source>
        <dbReference type="EMBL" id="EAW09011.1"/>
    </source>
</evidence>
<dbReference type="RefSeq" id="XP_001270437.1">
    <property type="nucleotide sequence ID" value="XM_001270436.1"/>
</dbReference>
<evidence type="ECO:0000313" key="3">
    <source>
        <dbReference type="Proteomes" id="UP000006701"/>
    </source>
</evidence>
<dbReference type="EMBL" id="DS027057">
    <property type="protein sequence ID" value="EAW09011.1"/>
    <property type="molecule type" value="Genomic_DNA"/>
</dbReference>